<evidence type="ECO:0000259" key="1">
    <source>
        <dbReference type="Pfam" id="PF01408"/>
    </source>
</evidence>
<dbReference type="InterPro" id="IPR055170">
    <property type="entry name" value="GFO_IDH_MocA-like_dom"/>
</dbReference>
<dbReference type="KEGG" id="mtar:DF168_01365"/>
<dbReference type="SUPFAM" id="SSF51735">
    <property type="entry name" value="NAD(P)-binding Rossmann-fold domains"/>
    <property type="match status" value="1"/>
</dbReference>
<organism evidence="3 4">
    <name type="scientific">Candidatus Moanibacter tarae</name>
    <dbReference type="NCBI Taxonomy" id="2200854"/>
    <lineage>
        <taxon>Bacteria</taxon>
        <taxon>Pseudomonadati</taxon>
        <taxon>Verrucomicrobiota</taxon>
        <taxon>Opitutia</taxon>
        <taxon>Puniceicoccales</taxon>
        <taxon>Puniceicoccales incertae sedis</taxon>
        <taxon>Candidatus Moanibacter</taxon>
    </lineage>
</organism>
<dbReference type="GO" id="GO:0050112">
    <property type="term" value="F:inositol 2-dehydrogenase (NAD+) activity"/>
    <property type="evidence" value="ECO:0007669"/>
    <property type="project" value="UniProtKB-EC"/>
</dbReference>
<sequence length="349" mass="38439">MSKNEDIGFAIVGTGGIAAIYLDAIRQVPGADLRAVYNRSLKKAEEFVLDSSVEVEVSFDALLERDDIDVVCVTTPSGAHSEVAIPAMEAGKHVLCEKPLEVTVEKVDQIIETAEITGCILAVVFQSRFSPEARLLKEAINMGRFGRLTLCSAYIKWWRDDAYYSSADWRGTWKLDGGGALMNQGIHYVDLLQWLVGMPESVFAYCATLSHDDVEVEDTAVVSMRYPGGALGVIESSTSSYPGFERRIEIVGDKGSVVLEDNRIESWHFSEEFPEDERIRLDDPKVDISGGTSDPRAISTEGHRLQIMDLVDAIREKRAPTISGSEGRKAVQVVQAVYESAWKGEAVEL</sequence>
<dbReference type="InterPro" id="IPR052515">
    <property type="entry name" value="Gfo/Idh/MocA_Oxidoreductase"/>
</dbReference>
<keyword evidence="3" id="KW-0560">Oxidoreductase</keyword>
<dbReference type="EC" id="1.1.1.18" evidence="3"/>
<dbReference type="EMBL" id="CP029803">
    <property type="protein sequence ID" value="AWT60163.1"/>
    <property type="molecule type" value="Genomic_DNA"/>
</dbReference>
<dbReference type="Pfam" id="PF22725">
    <property type="entry name" value="GFO_IDH_MocA_C3"/>
    <property type="match status" value="1"/>
</dbReference>
<accession>A0A2Z4AD76</accession>
<dbReference type="Proteomes" id="UP000247465">
    <property type="component" value="Chromosome"/>
</dbReference>
<dbReference type="SUPFAM" id="SSF55347">
    <property type="entry name" value="Glyceraldehyde-3-phosphate dehydrogenase-like, C-terminal domain"/>
    <property type="match status" value="1"/>
</dbReference>
<dbReference type="PANTHER" id="PTHR43249:SF1">
    <property type="entry name" value="D-GLUCOSIDE 3-DEHYDROGENASE"/>
    <property type="match status" value="1"/>
</dbReference>
<proteinExistence type="predicted"/>
<dbReference type="GO" id="GO:0000166">
    <property type="term" value="F:nucleotide binding"/>
    <property type="evidence" value="ECO:0007669"/>
    <property type="project" value="InterPro"/>
</dbReference>
<gene>
    <name evidence="3" type="primary">iolG_19</name>
    <name evidence="3" type="ORF">DF168_01365</name>
</gene>
<protein>
    <submittedName>
        <fullName evidence="3">Myo-inositol 2-dehydrogenase</fullName>
        <ecNumber evidence="3">1.1.1.18</ecNumber>
    </submittedName>
</protein>
<dbReference type="Gene3D" id="3.40.50.720">
    <property type="entry name" value="NAD(P)-binding Rossmann-like Domain"/>
    <property type="match status" value="1"/>
</dbReference>
<dbReference type="Pfam" id="PF01408">
    <property type="entry name" value="GFO_IDH_MocA"/>
    <property type="match status" value="1"/>
</dbReference>
<reference evidence="3 4" key="1">
    <citation type="submission" date="2018-06" db="EMBL/GenBank/DDBJ databases">
        <title>Draft Genome Sequence of a Novel Marine Bacterium Related to the Verrucomicrobia.</title>
        <authorList>
            <person name="Vosseberg J."/>
            <person name="Martijn J."/>
            <person name="Ettema T.J.G."/>
        </authorList>
    </citation>
    <scope>NUCLEOTIDE SEQUENCE [LARGE SCALE GENOMIC DNA]</scope>
    <source>
        <strain evidence="3">TARA_B100001123</strain>
    </source>
</reference>
<dbReference type="Gene3D" id="3.30.360.10">
    <property type="entry name" value="Dihydrodipicolinate Reductase, domain 2"/>
    <property type="match status" value="1"/>
</dbReference>
<evidence type="ECO:0000313" key="4">
    <source>
        <dbReference type="Proteomes" id="UP000247465"/>
    </source>
</evidence>
<dbReference type="InterPro" id="IPR036291">
    <property type="entry name" value="NAD(P)-bd_dom_sf"/>
</dbReference>
<feature type="domain" description="GFO/IDH/MocA-like oxidoreductase" evidence="2">
    <location>
        <begin position="134"/>
        <end position="257"/>
    </location>
</feature>
<name>A0A2Z4AD76_9BACT</name>
<dbReference type="AlphaFoldDB" id="A0A2Z4AD76"/>
<evidence type="ECO:0000259" key="2">
    <source>
        <dbReference type="Pfam" id="PF22725"/>
    </source>
</evidence>
<dbReference type="InterPro" id="IPR000683">
    <property type="entry name" value="Gfo/Idh/MocA-like_OxRdtase_N"/>
</dbReference>
<evidence type="ECO:0000313" key="3">
    <source>
        <dbReference type="EMBL" id="AWT60163.1"/>
    </source>
</evidence>
<dbReference type="PANTHER" id="PTHR43249">
    <property type="entry name" value="UDP-N-ACETYL-2-AMINO-2-DEOXY-D-GLUCURONATE OXIDASE"/>
    <property type="match status" value="1"/>
</dbReference>
<feature type="domain" description="Gfo/Idh/MocA-like oxidoreductase N-terminal" evidence="1">
    <location>
        <begin position="8"/>
        <end position="123"/>
    </location>
</feature>